<dbReference type="Gene3D" id="3.30.700.10">
    <property type="entry name" value="Glycoprotein, Type 4 Pilin"/>
    <property type="match status" value="1"/>
</dbReference>
<proteinExistence type="predicted"/>
<dbReference type="InterPro" id="IPR012902">
    <property type="entry name" value="N_methyl_site"/>
</dbReference>
<protein>
    <recommendedName>
        <fullName evidence="3">Prepilin-type N-terminal cleavage/methylation domain-containing protein</fullName>
    </recommendedName>
</protein>
<dbReference type="PROSITE" id="PS00409">
    <property type="entry name" value="PROKAR_NTER_METHYL"/>
    <property type="match status" value="1"/>
</dbReference>
<keyword evidence="1" id="KW-1133">Transmembrane helix</keyword>
<evidence type="ECO:0008006" key="3">
    <source>
        <dbReference type="Google" id="ProtNLM"/>
    </source>
</evidence>
<keyword evidence="1" id="KW-0812">Transmembrane</keyword>
<dbReference type="EMBL" id="UINC01133589">
    <property type="protein sequence ID" value="SVD16607.1"/>
    <property type="molecule type" value="Genomic_DNA"/>
</dbReference>
<dbReference type="Pfam" id="PF07963">
    <property type="entry name" value="N_methyl"/>
    <property type="match status" value="1"/>
</dbReference>
<keyword evidence="1" id="KW-0472">Membrane</keyword>
<evidence type="ECO:0000313" key="2">
    <source>
        <dbReference type="EMBL" id="SVD16607.1"/>
    </source>
</evidence>
<dbReference type="SUPFAM" id="SSF54523">
    <property type="entry name" value="Pili subunits"/>
    <property type="match status" value="1"/>
</dbReference>
<name>A0A382T542_9ZZZZ</name>
<organism evidence="2">
    <name type="scientific">marine metagenome</name>
    <dbReference type="NCBI Taxonomy" id="408172"/>
    <lineage>
        <taxon>unclassified sequences</taxon>
        <taxon>metagenomes</taxon>
        <taxon>ecological metagenomes</taxon>
    </lineage>
</organism>
<evidence type="ECO:0000256" key="1">
    <source>
        <dbReference type="SAM" id="Phobius"/>
    </source>
</evidence>
<feature type="transmembrane region" description="Helical" evidence="1">
    <location>
        <begin position="16"/>
        <end position="39"/>
    </location>
</feature>
<sequence length="153" mass="16821">MHYSHNNSKQSGERGFTLIEIMAAVAVLAVLMALVIPAFQSYMLRTKVTDLKSVAYGARLIINDHVRTYGSLPTAEDNLNLDPQTPSRFLEQVSWDESVLTIQGNPSRLGLKEGDQFTLIYEPDIRGGNVEWKCTALAPNSLIIPRGCEDGGA</sequence>
<gene>
    <name evidence="2" type="ORF">METZ01_LOCUS369461</name>
</gene>
<dbReference type="AlphaFoldDB" id="A0A382T542"/>
<reference evidence="2" key="1">
    <citation type="submission" date="2018-05" db="EMBL/GenBank/DDBJ databases">
        <authorList>
            <person name="Lanie J.A."/>
            <person name="Ng W.-L."/>
            <person name="Kazmierczak K.M."/>
            <person name="Andrzejewski T.M."/>
            <person name="Davidsen T.M."/>
            <person name="Wayne K.J."/>
            <person name="Tettelin H."/>
            <person name="Glass J.I."/>
            <person name="Rusch D."/>
            <person name="Podicherti R."/>
            <person name="Tsui H.-C.T."/>
            <person name="Winkler M.E."/>
        </authorList>
    </citation>
    <scope>NUCLEOTIDE SEQUENCE</scope>
</reference>
<dbReference type="InterPro" id="IPR045584">
    <property type="entry name" value="Pilin-like"/>
</dbReference>
<accession>A0A382T542</accession>
<dbReference type="NCBIfam" id="TIGR02532">
    <property type="entry name" value="IV_pilin_GFxxxE"/>
    <property type="match status" value="1"/>
</dbReference>